<dbReference type="Proteomes" id="UP000011173">
    <property type="component" value="Chromosome"/>
</dbReference>
<dbReference type="InterPro" id="IPR027461">
    <property type="entry name" value="Carboxypeptidase_A_C_sf"/>
</dbReference>
<dbReference type="InterPro" id="IPR003507">
    <property type="entry name" value="S66_fam"/>
</dbReference>
<protein>
    <submittedName>
        <fullName evidence="9">Putative carboxypeptidase</fullName>
    </submittedName>
</protein>
<keyword evidence="4" id="KW-0378">Hydrolase</keyword>
<gene>
    <name evidence="9" type="ordered locus">DDD_1753</name>
</gene>
<dbReference type="Gene3D" id="3.50.30.60">
    <property type="entry name" value="LD-carboxypeptidase A C-terminal domain-like"/>
    <property type="match status" value="1"/>
</dbReference>
<evidence type="ECO:0000313" key="9">
    <source>
        <dbReference type="EMBL" id="AGC76880.1"/>
    </source>
</evidence>
<evidence type="ECO:0000256" key="2">
    <source>
        <dbReference type="ARBA" id="ARBA00022645"/>
    </source>
</evidence>
<reference evidence="9 10" key="1">
    <citation type="journal article" date="2013" name="Genome Biol. Evol.">
        <title>Genomic makeup of the marine flavobacterium Nonlabens (Donghaeana) dokdonensis DSW-6 and identification of a novel class of rhodopsins.</title>
        <authorList>
            <person name="Kwon S.K."/>
            <person name="Kim B.K."/>
            <person name="Song J.Y."/>
            <person name="Kwak M.J."/>
            <person name="Lee C.H."/>
            <person name="Yoon J.H."/>
            <person name="Oh T.K."/>
            <person name="Kim J.F."/>
        </authorList>
    </citation>
    <scope>NUCLEOTIDE SEQUENCE [LARGE SCALE GENOMIC DNA]</scope>
    <source>
        <strain evidence="10">DSM 17205 / KCTC 12402 / DSW-6</strain>
    </source>
</reference>
<dbReference type="PANTHER" id="PTHR30237:SF2">
    <property type="entry name" value="MUREIN TETRAPEPTIDE CARBOXYPEPTIDASE"/>
    <property type="match status" value="1"/>
</dbReference>
<dbReference type="STRING" id="592029.DDD_1753"/>
<keyword evidence="2 9" id="KW-0121">Carboxypeptidase</keyword>
<evidence type="ECO:0000259" key="8">
    <source>
        <dbReference type="Pfam" id="PF17676"/>
    </source>
</evidence>
<dbReference type="SUPFAM" id="SSF52317">
    <property type="entry name" value="Class I glutamine amidotransferase-like"/>
    <property type="match status" value="1"/>
</dbReference>
<evidence type="ECO:0000313" key="10">
    <source>
        <dbReference type="Proteomes" id="UP000011173"/>
    </source>
</evidence>
<evidence type="ECO:0000256" key="5">
    <source>
        <dbReference type="ARBA" id="ARBA00022825"/>
    </source>
</evidence>
<dbReference type="Pfam" id="PF02016">
    <property type="entry name" value="Peptidase_S66"/>
    <property type="match status" value="1"/>
</dbReference>
<evidence type="ECO:0000256" key="6">
    <source>
        <dbReference type="PIRSR" id="PIRSR028757-1"/>
    </source>
</evidence>
<feature type="domain" description="LD-carboxypeptidase N-terminal" evidence="7">
    <location>
        <begin position="15"/>
        <end position="130"/>
    </location>
</feature>
<dbReference type="Pfam" id="PF17676">
    <property type="entry name" value="Peptidase_S66C"/>
    <property type="match status" value="1"/>
</dbReference>
<dbReference type="KEGG" id="ndo:DDD_1753"/>
<evidence type="ECO:0000256" key="1">
    <source>
        <dbReference type="ARBA" id="ARBA00010233"/>
    </source>
</evidence>
<keyword evidence="3" id="KW-0645">Protease</keyword>
<dbReference type="GO" id="GO:0006508">
    <property type="term" value="P:proteolysis"/>
    <property type="evidence" value="ECO:0007669"/>
    <property type="project" value="UniProtKB-KW"/>
</dbReference>
<dbReference type="OrthoDB" id="9807329at2"/>
<dbReference type="PIRSF" id="PIRSF028757">
    <property type="entry name" value="LD-carboxypeptidase"/>
    <property type="match status" value="1"/>
</dbReference>
<dbReference type="InterPro" id="IPR040449">
    <property type="entry name" value="Peptidase_S66_N"/>
</dbReference>
<dbReference type="GO" id="GO:0004180">
    <property type="term" value="F:carboxypeptidase activity"/>
    <property type="evidence" value="ECO:0007669"/>
    <property type="project" value="UniProtKB-KW"/>
</dbReference>
<dbReference type="eggNOG" id="COG1619">
    <property type="taxonomic scope" value="Bacteria"/>
</dbReference>
<accession>L7W5F8</accession>
<dbReference type="PANTHER" id="PTHR30237">
    <property type="entry name" value="MURAMOYLTETRAPEPTIDE CARBOXYPEPTIDASE"/>
    <property type="match status" value="1"/>
</dbReference>
<dbReference type="CDD" id="cd07025">
    <property type="entry name" value="Peptidase_S66"/>
    <property type="match status" value="1"/>
</dbReference>
<dbReference type="EMBL" id="CP001397">
    <property type="protein sequence ID" value="AGC76880.1"/>
    <property type="molecule type" value="Genomic_DNA"/>
</dbReference>
<feature type="active site" description="Charge relay system" evidence="6">
    <location>
        <position position="204"/>
    </location>
</feature>
<feature type="active site" description="Charge relay system" evidence="6">
    <location>
        <position position="274"/>
    </location>
</feature>
<dbReference type="Gene3D" id="3.40.50.10740">
    <property type="entry name" value="Class I glutamine amidotransferase-like"/>
    <property type="match status" value="1"/>
</dbReference>
<dbReference type="InterPro" id="IPR040921">
    <property type="entry name" value="Peptidase_S66C"/>
</dbReference>
<dbReference type="AlphaFoldDB" id="L7W5F8"/>
<keyword evidence="5" id="KW-0720">Serine protease</keyword>
<dbReference type="HOGENOM" id="CLU_034346_3_1_10"/>
<dbReference type="InterPro" id="IPR029062">
    <property type="entry name" value="Class_I_gatase-like"/>
</dbReference>
<proteinExistence type="inferred from homology"/>
<dbReference type="SUPFAM" id="SSF141986">
    <property type="entry name" value="LD-carboxypeptidase A C-terminal domain-like"/>
    <property type="match status" value="1"/>
</dbReference>
<name>L7W5F8_NONDD</name>
<dbReference type="InterPro" id="IPR027478">
    <property type="entry name" value="LdcA_N"/>
</dbReference>
<dbReference type="GO" id="GO:0008236">
    <property type="term" value="F:serine-type peptidase activity"/>
    <property type="evidence" value="ECO:0007669"/>
    <property type="project" value="UniProtKB-KW"/>
</dbReference>
<evidence type="ECO:0000256" key="3">
    <source>
        <dbReference type="ARBA" id="ARBA00022670"/>
    </source>
</evidence>
<dbReference type="PATRIC" id="fig|592029.3.peg.1735"/>
<feature type="domain" description="LD-carboxypeptidase C-terminal" evidence="8">
    <location>
        <begin position="174"/>
        <end position="289"/>
    </location>
</feature>
<organism evidence="9 10">
    <name type="scientific">Nonlabens dokdonensis (strain DSM 17205 / KCTC 12402 / DSW-6)</name>
    <name type="common">Donghaeana dokdonensis</name>
    <dbReference type="NCBI Taxonomy" id="592029"/>
    <lineage>
        <taxon>Bacteria</taxon>
        <taxon>Pseudomonadati</taxon>
        <taxon>Bacteroidota</taxon>
        <taxon>Flavobacteriia</taxon>
        <taxon>Flavobacteriales</taxon>
        <taxon>Flavobacteriaceae</taxon>
        <taxon>Nonlabens</taxon>
    </lineage>
</organism>
<feature type="active site" description="Nucleophile" evidence="6">
    <location>
        <position position="112"/>
    </location>
</feature>
<evidence type="ECO:0000259" key="7">
    <source>
        <dbReference type="Pfam" id="PF02016"/>
    </source>
</evidence>
<sequence>MSYLPISFLNKGKHVRIICTARSAQKSDLLPAAQLLESWGLKVSFGTTIGKMEHQFGGTKKERLADLQQAIDDKDVHAIWIARGGYGTVQLIDEVHFSAFAKAEPTTIIGYSDITLLHGKLQSEGFSSIHSFMPLELKNKPNTSIESLRKALFGEQLTVTIPNTFALKNQELKAPIVGGNLSILYSLLGSNSFPETKDQVLFIEDIDEYVYHLERIMYSLKRAGKLKSLKALLVGGMTDMNDHETPFGKNAVEIIQSLTADYDYPVIFNFPAGHIEDHRTIILGKEIHIKITDQQINLTQ</sequence>
<comment type="similarity">
    <text evidence="1">Belongs to the peptidase S66 family.</text>
</comment>
<dbReference type="RefSeq" id="WP_015362377.1">
    <property type="nucleotide sequence ID" value="NC_020156.1"/>
</dbReference>
<evidence type="ECO:0000256" key="4">
    <source>
        <dbReference type="ARBA" id="ARBA00022801"/>
    </source>
</evidence>